<feature type="domain" description="CCHC-type" evidence="3">
    <location>
        <begin position="558"/>
        <end position="573"/>
    </location>
</feature>
<feature type="compositionally biased region" description="Basic and acidic residues" evidence="2">
    <location>
        <begin position="391"/>
        <end position="400"/>
    </location>
</feature>
<dbReference type="InterPro" id="IPR001878">
    <property type="entry name" value="Znf_CCHC"/>
</dbReference>
<feature type="region of interest" description="Disordered" evidence="2">
    <location>
        <begin position="286"/>
        <end position="306"/>
    </location>
</feature>
<feature type="region of interest" description="Disordered" evidence="2">
    <location>
        <begin position="494"/>
        <end position="517"/>
    </location>
</feature>
<dbReference type="EMBL" id="BKCJ010000569">
    <property type="protein sequence ID" value="GEU34374.1"/>
    <property type="molecule type" value="Genomic_DNA"/>
</dbReference>
<dbReference type="Pfam" id="PF00098">
    <property type="entry name" value="zf-CCHC"/>
    <property type="match status" value="1"/>
</dbReference>
<feature type="compositionally biased region" description="Acidic residues" evidence="2">
    <location>
        <begin position="145"/>
        <end position="177"/>
    </location>
</feature>
<dbReference type="SUPFAM" id="SSF57756">
    <property type="entry name" value="Retrovirus zinc finger-like domains"/>
    <property type="match status" value="1"/>
</dbReference>
<dbReference type="SMART" id="SM00343">
    <property type="entry name" value="ZnF_C2HC"/>
    <property type="match status" value="2"/>
</dbReference>
<dbReference type="AlphaFoldDB" id="A0A699GLH4"/>
<comment type="caution">
    <text evidence="4">The sequence shown here is derived from an EMBL/GenBank/DDBJ whole genome shotgun (WGS) entry which is preliminary data.</text>
</comment>
<keyword evidence="1" id="KW-0862">Zinc</keyword>
<feature type="compositionally biased region" description="Basic and acidic residues" evidence="2">
    <location>
        <begin position="494"/>
        <end position="508"/>
    </location>
</feature>
<dbReference type="GO" id="GO:0008270">
    <property type="term" value="F:zinc ion binding"/>
    <property type="evidence" value="ECO:0007669"/>
    <property type="project" value="UniProtKB-KW"/>
</dbReference>
<evidence type="ECO:0000256" key="1">
    <source>
        <dbReference type="PROSITE-ProRule" id="PRU00047"/>
    </source>
</evidence>
<dbReference type="Gene3D" id="4.10.60.10">
    <property type="entry name" value="Zinc finger, CCHC-type"/>
    <property type="match status" value="1"/>
</dbReference>
<evidence type="ECO:0000259" key="3">
    <source>
        <dbReference type="PROSITE" id="PS50158"/>
    </source>
</evidence>
<protein>
    <recommendedName>
        <fullName evidence="3">CCHC-type domain-containing protein</fullName>
    </recommendedName>
</protein>
<dbReference type="InterPro" id="IPR036875">
    <property type="entry name" value="Znf_CCHC_sf"/>
</dbReference>
<organism evidence="4">
    <name type="scientific">Tanacetum cinerariifolium</name>
    <name type="common">Dalmatian daisy</name>
    <name type="synonym">Chrysanthemum cinerariifolium</name>
    <dbReference type="NCBI Taxonomy" id="118510"/>
    <lineage>
        <taxon>Eukaryota</taxon>
        <taxon>Viridiplantae</taxon>
        <taxon>Streptophyta</taxon>
        <taxon>Embryophyta</taxon>
        <taxon>Tracheophyta</taxon>
        <taxon>Spermatophyta</taxon>
        <taxon>Magnoliopsida</taxon>
        <taxon>eudicotyledons</taxon>
        <taxon>Gunneridae</taxon>
        <taxon>Pentapetalae</taxon>
        <taxon>asterids</taxon>
        <taxon>campanulids</taxon>
        <taxon>Asterales</taxon>
        <taxon>Asteraceae</taxon>
        <taxon>Asteroideae</taxon>
        <taxon>Anthemideae</taxon>
        <taxon>Anthemidinae</taxon>
        <taxon>Tanacetum</taxon>
    </lineage>
</organism>
<name>A0A699GLH4_TANCI</name>
<keyword evidence="1" id="KW-0479">Metal-binding</keyword>
<gene>
    <name evidence="4" type="ORF">Tci_006352</name>
</gene>
<keyword evidence="1" id="KW-0863">Zinc-finger</keyword>
<proteinExistence type="predicted"/>
<evidence type="ECO:0000313" key="4">
    <source>
        <dbReference type="EMBL" id="GEU34374.1"/>
    </source>
</evidence>
<dbReference type="PROSITE" id="PS50158">
    <property type="entry name" value="ZF_CCHC"/>
    <property type="match status" value="1"/>
</dbReference>
<feature type="region of interest" description="Disordered" evidence="2">
    <location>
        <begin position="42"/>
        <end position="190"/>
    </location>
</feature>
<evidence type="ECO:0000256" key="2">
    <source>
        <dbReference type="SAM" id="MobiDB-lite"/>
    </source>
</evidence>
<reference evidence="4" key="1">
    <citation type="journal article" date="2019" name="Sci. Rep.">
        <title>Draft genome of Tanacetum cinerariifolium, the natural source of mosquito coil.</title>
        <authorList>
            <person name="Yamashiro T."/>
            <person name="Shiraishi A."/>
            <person name="Satake H."/>
            <person name="Nakayama K."/>
        </authorList>
    </citation>
    <scope>NUCLEOTIDE SEQUENCE</scope>
</reference>
<feature type="compositionally biased region" description="Polar residues" evidence="2">
    <location>
        <begin position="401"/>
        <end position="414"/>
    </location>
</feature>
<sequence>MSDASSAVTYMCVYTDSEPCRYYGEESAETGPPRVIVYGYDGLPIQPVAPPSPDYVLGPEHPSSPDYVPAPEHPPSPVEIPYVPEPEYPDYLAPSDDEAPLEDHPLPTDVSPITASPDYVADSDSKKDPKEDPEDDQADYPADGGDGDDEPSDDDDDTKDEDLEEEPFEDEDEEEEEHLAPANLSVVPIVDPTIRPEPSMSASMEACIARHAALLLPPLHVSSPPLPLPSPLTTSPTDTGAPLGYTAVEIRMRALLPSTSHRTDIPEADVLPRKRACLTTPAPRFEVEKSSTAGAARQPGPTESDLRRYMVEQAGCGIIDTWDEIVDTLMKIAPTTLEGVDQRATELDTTIWQRTDEDKPDHHHIAMLLDKEAMYACEAWAGSKDRSVAAAKRDADRSRNGDNINDLGTNGRRQMTTPRECTYTDFLNNYIVACQVKFASCTLQGSALTSWNSHMRAVGQDVAYAMPWAVLKRMITETIEFSTKMMDKKMLTHVERQTEHKRKFDDTSRNNQQQQQPFKRNNVAHVYIVGPGDKNPYGGTKPLCPKCHYYHDGPCTLKCTNCKKIGHLARDCKVWPADTNNNNQRAQVENARGITCLECGVQGHYKSDFPKLKNGNQGN</sequence>
<accession>A0A699GLH4</accession>
<feature type="compositionally biased region" description="Pro residues" evidence="2">
    <location>
        <begin position="71"/>
        <end position="86"/>
    </location>
</feature>
<dbReference type="GO" id="GO:0003676">
    <property type="term" value="F:nucleic acid binding"/>
    <property type="evidence" value="ECO:0007669"/>
    <property type="project" value="InterPro"/>
</dbReference>
<feature type="region of interest" description="Disordered" evidence="2">
    <location>
        <begin position="391"/>
        <end position="414"/>
    </location>
</feature>